<comment type="caution">
    <text evidence="2">The sequence shown here is derived from an EMBL/GenBank/DDBJ whole genome shotgun (WGS) entry which is preliminary data.</text>
</comment>
<proteinExistence type="predicted"/>
<dbReference type="EMBL" id="SAVB01000043">
    <property type="protein sequence ID" value="RWR43851.1"/>
    <property type="molecule type" value="Genomic_DNA"/>
</dbReference>
<evidence type="ECO:0000313" key="3">
    <source>
        <dbReference type="Proteomes" id="UP000286594"/>
    </source>
</evidence>
<feature type="domain" description="DUF2268" evidence="1">
    <location>
        <begin position="46"/>
        <end position="95"/>
    </location>
</feature>
<name>A0A443L464_9RHOB</name>
<keyword evidence="3" id="KW-1185">Reference proteome</keyword>
<accession>A0A443L464</accession>
<dbReference type="OrthoDB" id="69012at2"/>
<dbReference type="Proteomes" id="UP000286594">
    <property type="component" value="Unassembled WGS sequence"/>
</dbReference>
<gene>
    <name evidence="2" type="ORF">EOW65_19705</name>
</gene>
<sequence length="102" mass="11031">MLAASGRRYSRTSSSCGSGCWQALACQRSNPQDSQGESLSLICATSPNHSEWFFGSQVFPAWVGYSLGYELVRRYLAAHGDARASNLVHADAADFRALLDAV</sequence>
<dbReference type="AlphaFoldDB" id="A0A443L464"/>
<protein>
    <recommendedName>
        <fullName evidence="1">DUF2268 domain-containing protein</fullName>
    </recommendedName>
</protein>
<organism evidence="2 3">
    <name type="scientific">Paenirhodobacter ferrireducens</name>
    <dbReference type="NCBI Taxonomy" id="1215032"/>
    <lineage>
        <taxon>Bacteria</taxon>
        <taxon>Pseudomonadati</taxon>
        <taxon>Pseudomonadota</taxon>
        <taxon>Alphaproteobacteria</taxon>
        <taxon>Rhodobacterales</taxon>
        <taxon>Rhodobacter group</taxon>
        <taxon>Paenirhodobacter</taxon>
    </lineage>
</organism>
<reference evidence="2 3" key="1">
    <citation type="submission" date="2019-01" db="EMBL/GenBank/DDBJ databases">
        <title>Sinorhodobacter populi sp. nov. isolated from the symptomatic bark tissue of Populus euramericana canker.</title>
        <authorList>
            <person name="Xu G."/>
        </authorList>
    </citation>
    <scope>NUCLEOTIDE SEQUENCE [LARGE SCALE GENOMIC DNA]</scope>
    <source>
        <strain evidence="2 3">CCTCC AB2012026</strain>
    </source>
</reference>
<evidence type="ECO:0000313" key="2">
    <source>
        <dbReference type="EMBL" id="RWR43851.1"/>
    </source>
</evidence>
<dbReference type="Pfam" id="PF10026">
    <property type="entry name" value="DUF2268"/>
    <property type="match status" value="1"/>
</dbReference>
<evidence type="ECO:0000259" key="1">
    <source>
        <dbReference type="Pfam" id="PF10026"/>
    </source>
</evidence>
<dbReference type="InterPro" id="IPR018728">
    <property type="entry name" value="DUF2268"/>
</dbReference>